<dbReference type="RefSeq" id="WP_183410326.1">
    <property type="nucleotide sequence ID" value="NZ_JACHWY010000002.1"/>
</dbReference>
<dbReference type="SUPFAM" id="SSF53335">
    <property type="entry name" value="S-adenosyl-L-methionine-dependent methyltransferases"/>
    <property type="match status" value="1"/>
</dbReference>
<keyword evidence="2" id="KW-0489">Methyltransferase</keyword>
<name>A0A7W4Z5W6_9GAMM</name>
<proteinExistence type="predicted"/>
<accession>A0A7W4Z5W6</accession>
<feature type="domain" description="Methyltransferase type 11" evidence="1">
    <location>
        <begin position="50"/>
        <end position="140"/>
    </location>
</feature>
<dbReference type="PANTHER" id="PTHR43861">
    <property type="entry name" value="TRANS-ACONITATE 2-METHYLTRANSFERASE-RELATED"/>
    <property type="match status" value="1"/>
</dbReference>
<dbReference type="Pfam" id="PF08241">
    <property type="entry name" value="Methyltransf_11"/>
    <property type="match status" value="1"/>
</dbReference>
<evidence type="ECO:0000259" key="1">
    <source>
        <dbReference type="Pfam" id="PF08241"/>
    </source>
</evidence>
<dbReference type="GO" id="GO:0008757">
    <property type="term" value="F:S-adenosylmethionine-dependent methyltransferase activity"/>
    <property type="evidence" value="ECO:0007669"/>
    <property type="project" value="InterPro"/>
</dbReference>
<dbReference type="CDD" id="cd02440">
    <property type="entry name" value="AdoMet_MTases"/>
    <property type="match status" value="1"/>
</dbReference>
<dbReference type="AlphaFoldDB" id="A0A7W4Z5W6"/>
<keyword evidence="3" id="KW-1185">Reference proteome</keyword>
<dbReference type="InterPro" id="IPR013216">
    <property type="entry name" value="Methyltransf_11"/>
</dbReference>
<reference evidence="2 3" key="1">
    <citation type="submission" date="2020-08" db="EMBL/GenBank/DDBJ databases">
        <title>Genomic Encyclopedia of Type Strains, Phase III (KMG-III): the genomes of soil and plant-associated and newly described type strains.</title>
        <authorList>
            <person name="Whitman W."/>
        </authorList>
    </citation>
    <scope>NUCLEOTIDE SEQUENCE [LARGE SCALE GENOMIC DNA]</scope>
    <source>
        <strain evidence="2 3">CECT 8654</strain>
    </source>
</reference>
<sequence length="250" mass="27982">MTGDHVFSGRAERFRERIYGSAKGELRLELVWRDMLEQLPLQQGALDCWDAGGGLGQISQRLAKLGHRIVLSEPAEDMLALARAALPEAVDCRQETLQQHLSQARQYDLIVCHAVLEWLAEPLEAVAAMASALQPGGYLSLLVYNVHAIAINNMIKGNLRKVAAEKFAGESGSFTPPSPQEPARLVTVLEQLGLEVCSRRSMRFALDFMPRAVRAERSLEDVMAVEWQFGNREPYWQLGRYVHLVCRCPD</sequence>
<dbReference type="GO" id="GO:0032259">
    <property type="term" value="P:methylation"/>
    <property type="evidence" value="ECO:0007669"/>
    <property type="project" value="UniProtKB-KW"/>
</dbReference>
<dbReference type="InterPro" id="IPR029063">
    <property type="entry name" value="SAM-dependent_MTases_sf"/>
</dbReference>
<gene>
    <name evidence="2" type="ORF">FHR99_001818</name>
</gene>
<evidence type="ECO:0000313" key="2">
    <source>
        <dbReference type="EMBL" id="MBB3047552.1"/>
    </source>
</evidence>
<dbReference type="Proteomes" id="UP000537130">
    <property type="component" value="Unassembled WGS sequence"/>
</dbReference>
<dbReference type="Gene3D" id="3.40.50.150">
    <property type="entry name" value="Vaccinia Virus protein VP39"/>
    <property type="match status" value="1"/>
</dbReference>
<organism evidence="2 3">
    <name type="scientific">Litorivivens lipolytica</name>
    <dbReference type="NCBI Taxonomy" id="1524264"/>
    <lineage>
        <taxon>Bacteria</taxon>
        <taxon>Pseudomonadati</taxon>
        <taxon>Pseudomonadota</taxon>
        <taxon>Gammaproteobacteria</taxon>
        <taxon>Litorivivens</taxon>
    </lineage>
</organism>
<protein>
    <submittedName>
        <fullName evidence="2">S-adenosylmethionine-dependent methyltransferase</fullName>
    </submittedName>
</protein>
<keyword evidence="2" id="KW-0808">Transferase</keyword>
<evidence type="ECO:0000313" key="3">
    <source>
        <dbReference type="Proteomes" id="UP000537130"/>
    </source>
</evidence>
<comment type="caution">
    <text evidence="2">The sequence shown here is derived from an EMBL/GenBank/DDBJ whole genome shotgun (WGS) entry which is preliminary data.</text>
</comment>
<dbReference type="EMBL" id="JACHWY010000002">
    <property type="protein sequence ID" value="MBB3047552.1"/>
    <property type="molecule type" value="Genomic_DNA"/>
</dbReference>